<evidence type="ECO:0000313" key="2">
    <source>
        <dbReference type="EMBL" id="NYJ75173.1"/>
    </source>
</evidence>
<feature type="transmembrane region" description="Helical" evidence="1">
    <location>
        <begin position="12"/>
        <end position="36"/>
    </location>
</feature>
<name>A0A853DGM2_9MICO</name>
<dbReference type="RefSeq" id="WP_179481622.1">
    <property type="nucleotide sequence ID" value="NZ_JACCFW010000001.1"/>
</dbReference>
<feature type="transmembrane region" description="Helical" evidence="1">
    <location>
        <begin position="63"/>
        <end position="86"/>
    </location>
</feature>
<dbReference type="EMBL" id="JACCFW010000001">
    <property type="protein sequence ID" value="NYJ75173.1"/>
    <property type="molecule type" value="Genomic_DNA"/>
</dbReference>
<keyword evidence="3" id="KW-1185">Reference proteome</keyword>
<protein>
    <submittedName>
        <fullName evidence="2">Preprotein translocase subunit SecG</fullName>
    </submittedName>
</protein>
<keyword evidence="1" id="KW-1133">Transmembrane helix</keyword>
<comment type="caution">
    <text evidence="2">The sequence shown here is derived from an EMBL/GenBank/DDBJ whole genome shotgun (WGS) entry which is preliminary data.</text>
</comment>
<evidence type="ECO:0000256" key="1">
    <source>
        <dbReference type="SAM" id="Phobius"/>
    </source>
</evidence>
<dbReference type="AlphaFoldDB" id="A0A853DGM2"/>
<evidence type="ECO:0000313" key="3">
    <source>
        <dbReference type="Proteomes" id="UP000571817"/>
    </source>
</evidence>
<proteinExistence type="predicted"/>
<keyword evidence="1" id="KW-0472">Membrane</keyword>
<gene>
    <name evidence="2" type="ORF">HNR15_002136</name>
</gene>
<organism evidence="2 3">
    <name type="scientific">Allobranchiibius huperziae</name>
    <dbReference type="NCBI Taxonomy" id="1874116"/>
    <lineage>
        <taxon>Bacteria</taxon>
        <taxon>Bacillati</taxon>
        <taxon>Actinomycetota</taxon>
        <taxon>Actinomycetes</taxon>
        <taxon>Micrococcales</taxon>
        <taxon>Dermacoccaceae</taxon>
        <taxon>Allobranchiibius</taxon>
    </lineage>
</organism>
<accession>A0A853DGM2</accession>
<keyword evidence="1" id="KW-0812">Transmembrane</keyword>
<sequence>MITADEFTSLFRVLLAGLVFGAGLPALFAVGVRLLAQGHGGSAGGAFAGDAGTSGGASRGNPVALGAAYLLFGLIAVAILLGVLWITKASLKHYLGIEVF</sequence>
<reference evidence="2 3" key="1">
    <citation type="submission" date="2020-07" db="EMBL/GenBank/DDBJ databases">
        <title>Sequencing the genomes of 1000 actinobacteria strains.</title>
        <authorList>
            <person name="Klenk H.-P."/>
        </authorList>
    </citation>
    <scope>NUCLEOTIDE SEQUENCE [LARGE SCALE GENOMIC DNA]</scope>
    <source>
        <strain evidence="2 3">DSM 29531</strain>
    </source>
</reference>
<dbReference type="Proteomes" id="UP000571817">
    <property type="component" value="Unassembled WGS sequence"/>
</dbReference>